<dbReference type="Proteomes" id="UP000243024">
    <property type="component" value="Unassembled WGS sequence"/>
</dbReference>
<evidence type="ECO:0000256" key="6">
    <source>
        <dbReference type="ARBA" id="ARBA00035197"/>
    </source>
</evidence>
<comment type="similarity">
    <text evidence="1 7">Belongs to the universal ribosomal protein uL18 family.</text>
</comment>
<evidence type="ECO:0000313" key="9">
    <source>
        <dbReference type="Proteomes" id="UP000243024"/>
    </source>
</evidence>
<name>A0A132N3E2_HYDSH</name>
<evidence type="ECO:0000256" key="4">
    <source>
        <dbReference type="ARBA" id="ARBA00022980"/>
    </source>
</evidence>
<accession>A0A132N3E2</accession>
<dbReference type="FunFam" id="3.30.420.100:FF:000001">
    <property type="entry name" value="50S ribosomal protein L18"/>
    <property type="match status" value="1"/>
</dbReference>
<dbReference type="STRING" id="1484.SA87_02180"/>
<keyword evidence="9" id="KW-1185">Reference proteome</keyword>
<keyword evidence="3 7" id="KW-0694">RNA-binding</keyword>
<dbReference type="Gene3D" id="3.30.420.100">
    <property type="match status" value="1"/>
</dbReference>
<dbReference type="GO" id="GO:0022625">
    <property type="term" value="C:cytosolic large ribosomal subunit"/>
    <property type="evidence" value="ECO:0007669"/>
    <property type="project" value="TreeGrafter"/>
</dbReference>
<sequence length="124" mass="13869">MIVKPSRNERRKIRHYRIRRKVFGTPERPRLSVFRSNKHIYAQIIDDTRGVTLASASTLDPELREALKAIGTGNVQAAAKVGELIAKRARAKGIDKVVFDRGGYRYHGRVAALAEAARQGGLDF</sequence>
<organism evidence="8 9">
    <name type="scientific">Hydrogenibacillus schlegelii</name>
    <name type="common">Bacillus schlegelii</name>
    <dbReference type="NCBI Taxonomy" id="1484"/>
    <lineage>
        <taxon>Bacteria</taxon>
        <taxon>Bacillati</taxon>
        <taxon>Bacillota</taxon>
        <taxon>Bacilli</taxon>
        <taxon>Bacillales</taxon>
        <taxon>Bacillales Family X. Incertae Sedis</taxon>
        <taxon>Hydrogenibacillus</taxon>
    </lineage>
</organism>
<comment type="function">
    <text evidence="7">This is one of the proteins that bind and probably mediate the attachment of the 5S RNA into the large ribosomal subunit, where it forms part of the central protuberance.</text>
</comment>
<evidence type="ECO:0000256" key="5">
    <source>
        <dbReference type="ARBA" id="ARBA00023274"/>
    </source>
</evidence>
<dbReference type="CDD" id="cd00432">
    <property type="entry name" value="Ribosomal_L18_L5e"/>
    <property type="match status" value="1"/>
</dbReference>
<protein>
    <recommendedName>
        <fullName evidence="6 7">Large ribosomal subunit protein uL18</fullName>
    </recommendedName>
</protein>
<evidence type="ECO:0000313" key="8">
    <source>
        <dbReference type="EMBL" id="OAR04439.1"/>
    </source>
</evidence>
<dbReference type="RefSeq" id="WP_066200697.1">
    <property type="nucleotide sequence ID" value="NZ_CBCSAS010000025.1"/>
</dbReference>
<dbReference type="NCBIfam" id="TIGR00060">
    <property type="entry name" value="L18_bact"/>
    <property type="match status" value="1"/>
</dbReference>
<dbReference type="SUPFAM" id="SSF53137">
    <property type="entry name" value="Translational machinery components"/>
    <property type="match status" value="1"/>
</dbReference>
<dbReference type="OrthoDB" id="9810939at2"/>
<dbReference type="HAMAP" id="MF_01337_B">
    <property type="entry name" value="Ribosomal_uL18_B"/>
    <property type="match status" value="1"/>
</dbReference>
<comment type="caution">
    <text evidence="8">The sequence shown here is derived from an EMBL/GenBank/DDBJ whole genome shotgun (WGS) entry which is preliminary data.</text>
</comment>
<dbReference type="AlphaFoldDB" id="A0A132N3E2"/>
<proteinExistence type="inferred from homology"/>
<evidence type="ECO:0000256" key="7">
    <source>
        <dbReference type="HAMAP-Rule" id="MF_01337"/>
    </source>
</evidence>
<evidence type="ECO:0000256" key="1">
    <source>
        <dbReference type="ARBA" id="ARBA00007116"/>
    </source>
</evidence>
<dbReference type="GO" id="GO:0006412">
    <property type="term" value="P:translation"/>
    <property type="evidence" value="ECO:0007669"/>
    <property type="project" value="UniProtKB-UniRule"/>
</dbReference>
<dbReference type="InterPro" id="IPR004389">
    <property type="entry name" value="Ribosomal_uL18_bac-type"/>
</dbReference>
<keyword evidence="5 7" id="KW-0687">Ribonucleoprotein</keyword>
<gene>
    <name evidence="7" type="primary">rplR</name>
    <name evidence="8" type="ORF">SA87_02180</name>
</gene>
<dbReference type="InterPro" id="IPR005484">
    <property type="entry name" value="Ribosomal_uL18_bac/plant/anim"/>
</dbReference>
<evidence type="ECO:0000256" key="2">
    <source>
        <dbReference type="ARBA" id="ARBA00022730"/>
    </source>
</evidence>
<dbReference type="InterPro" id="IPR057268">
    <property type="entry name" value="Ribosomal_L18"/>
</dbReference>
<evidence type="ECO:0000256" key="3">
    <source>
        <dbReference type="ARBA" id="ARBA00022884"/>
    </source>
</evidence>
<dbReference type="GO" id="GO:0008097">
    <property type="term" value="F:5S rRNA binding"/>
    <property type="evidence" value="ECO:0007669"/>
    <property type="project" value="TreeGrafter"/>
</dbReference>
<comment type="subunit">
    <text evidence="7">Part of the 50S ribosomal subunit; part of the 5S rRNA/L5/L18/L25 subcomplex. Contacts the 5S and 23S rRNAs.</text>
</comment>
<dbReference type="EMBL" id="JXBB01000016">
    <property type="protein sequence ID" value="OAR04439.1"/>
    <property type="molecule type" value="Genomic_DNA"/>
</dbReference>
<keyword evidence="2 7" id="KW-0699">rRNA-binding</keyword>
<dbReference type="PANTHER" id="PTHR12899">
    <property type="entry name" value="39S RIBOSOMAL PROTEIN L18, MITOCHONDRIAL"/>
    <property type="match status" value="1"/>
</dbReference>
<dbReference type="Pfam" id="PF00861">
    <property type="entry name" value="Ribosomal_L18p"/>
    <property type="match status" value="1"/>
</dbReference>
<keyword evidence="4 7" id="KW-0689">Ribosomal protein</keyword>
<dbReference type="PANTHER" id="PTHR12899:SF3">
    <property type="entry name" value="LARGE RIBOSOMAL SUBUNIT PROTEIN UL18M"/>
    <property type="match status" value="1"/>
</dbReference>
<reference evidence="8 9" key="1">
    <citation type="submission" date="2015-09" db="EMBL/GenBank/DDBJ databases">
        <title>Draft genome sequence of Hydrogenibacillus schlegelii DSM 2000.</title>
        <authorList>
            <person name="Hemp J."/>
        </authorList>
    </citation>
    <scope>NUCLEOTIDE SEQUENCE [LARGE SCALE GENOMIC DNA]</scope>
    <source>
        <strain evidence="8 9">MA 48</strain>
    </source>
</reference>
<dbReference type="GO" id="GO:0003735">
    <property type="term" value="F:structural constituent of ribosome"/>
    <property type="evidence" value="ECO:0007669"/>
    <property type="project" value="InterPro"/>
</dbReference>